<feature type="transmembrane region" description="Helical" evidence="1">
    <location>
        <begin position="299"/>
        <end position="317"/>
    </location>
</feature>
<keyword evidence="1" id="KW-0472">Membrane</keyword>
<proteinExistence type="predicted"/>
<gene>
    <name evidence="2" type="ORF">CSSPTR1EN2_LOCUS10286</name>
</gene>
<dbReference type="EMBL" id="OZ019910">
    <property type="protein sequence ID" value="CAK9210691.1"/>
    <property type="molecule type" value="Genomic_DNA"/>
</dbReference>
<dbReference type="PANTHER" id="PTHR33625:SF4">
    <property type="entry name" value="OS08G0179900 PROTEIN"/>
    <property type="match status" value="1"/>
</dbReference>
<evidence type="ECO:0000313" key="2">
    <source>
        <dbReference type="EMBL" id="CAK9210691.1"/>
    </source>
</evidence>
<sequence>MGGGTMWKNVARVVGVAAAPTIAVSNAAFCSACTATPSLQTPSSASVRATSCTCQQATAIQHRNSFGRGKPVSWEIDDWEFAGDEEKDYYVFGTPPSITEVEEATADLRSALRLVERPPSPLSSVIEIAEVSSVTAVGDEEVETSSALMPLQPDWMEPPESLELTTTVAREETTGAPSSAMLEAFYQFQHNPQIQGLVLSLATDKTVWEAVLANQKIQEFRHALLEVEGTTAPAAGSASSETTQSSKSSNIFSRLYWSTKTAFDNFIKEFQDFMSSLFETAADKNVLSSNEKGNTVFEWSLKACMMLAVVVLAIVVFKRSAVVRRG</sequence>
<keyword evidence="1" id="KW-0812">Transmembrane</keyword>
<keyword evidence="1" id="KW-1133">Transmembrane helix</keyword>
<evidence type="ECO:0008006" key="4">
    <source>
        <dbReference type="Google" id="ProtNLM"/>
    </source>
</evidence>
<evidence type="ECO:0000313" key="3">
    <source>
        <dbReference type="Proteomes" id="UP001497512"/>
    </source>
</evidence>
<evidence type="ECO:0000256" key="1">
    <source>
        <dbReference type="SAM" id="Phobius"/>
    </source>
</evidence>
<reference evidence="2" key="1">
    <citation type="submission" date="2024-02" db="EMBL/GenBank/DDBJ databases">
        <authorList>
            <consortium name="ELIXIR-Norway"/>
            <consortium name="Elixir Norway"/>
        </authorList>
    </citation>
    <scope>NUCLEOTIDE SEQUENCE</scope>
</reference>
<keyword evidence="3" id="KW-1185">Reference proteome</keyword>
<dbReference type="PANTHER" id="PTHR33625">
    <property type="entry name" value="OS08G0179900 PROTEIN"/>
    <property type="match status" value="1"/>
</dbReference>
<accession>A0ABP0U1F8</accession>
<dbReference type="Proteomes" id="UP001497512">
    <property type="component" value="Chromosome 18"/>
</dbReference>
<name>A0ABP0U1F8_9BRYO</name>
<organism evidence="2 3">
    <name type="scientific">Sphagnum troendelagicum</name>
    <dbReference type="NCBI Taxonomy" id="128251"/>
    <lineage>
        <taxon>Eukaryota</taxon>
        <taxon>Viridiplantae</taxon>
        <taxon>Streptophyta</taxon>
        <taxon>Embryophyta</taxon>
        <taxon>Bryophyta</taxon>
        <taxon>Sphagnophytina</taxon>
        <taxon>Sphagnopsida</taxon>
        <taxon>Sphagnales</taxon>
        <taxon>Sphagnaceae</taxon>
        <taxon>Sphagnum</taxon>
    </lineage>
</organism>
<protein>
    <recommendedName>
        <fullName evidence="4">Transmembrane protein</fullName>
    </recommendedName>
</protein>